<sequence length="1067" mass="115910">MPALRKRKSRTGTPFDSTTDSPPSTLDLRKEKVQSSLDAWVEPALQNPAPSFEEHGLIRHGVLETMAPLGVPPSTKIKQKARASGDTNMRRSLVIKKGGALAVEEDGTTPELTPAPELERDDSERQEEDITVSFPDQDEDEDDDYMPSRKKAKTSHGTKTPVRSKSVAQTKPTARGKTPVKNGMSKSNTTTPVASSASAVGLGCLDQTTQQRIHIAVNDAISRSNKNNTKDLGVVLKEMLVASQENTQLAKAVDGVMHQKETIQEYAIFRQFVKGKKKQIKLGSKLQKAQNSFKSDKAMQKVHPVAGKDEDSSPPTGLPTASNSPPSGYGSPALDLQSTAAPTIEADRANGVTSEKPASETGTAKNSVAGTPHPLASAPAFPVAEASTPPARKMASKSPRKQVTRDALGSKEVPKITHTPATKSPDAGSDSALSDVDDELINRVEAPKNLGVNSNGVNAATIPKKAKNAALARAGKKSKANSTKPLSKPKEKLPLTPEQLAEQAEIEKKRQKYVDEQSHIRDHMMKYAPTSDTRFDDEILDTESLTESQIAVGPPVDMNRPRRAGRQPRNGYDVHAGDSKRSLDFSRFSSPRPDSVATSRPSTPAASTFGHVPYKRVKLNNGQAHHAARTKKSPVKNRDGPIAGIPHNGGGGSRHSGPDDNDPSSPPSETDDLCSACKGAGEFVICDHCPRVFHFLCCDPPMLEAPTGHFSCYECSSKLKHVEEPAVDSYPALGPLFKSLESINTRAFALPSSIQNHFENVSARLDGSYVEETKKFPLSKSSGYGYQRPDYTKVFDGDKAILCVQCGLTSSNKRQMLKCDFCAVHWHLDCLDPPLANPPHINLESAQRDAWRCPRHIEHDLRSGSVVQNDLDDAQDCVMMDAPRLGRKVRKPRHPQVVQPTFSRGMRNNGLIDIINDPDDDTDGEGNYVFGNDEKDFNSHVYRIPEKGIVLDFIDKVKSGNVVKKQKLRADSLKAEAQRKSSIQALAARPIEQQQAALNLARLAKKEQDVGLTESNIDALVLTLTAEAPRDVVAAISDAPPPPMSADERAQLLKLQQLINIRLGNNN</sequence>
<feature type="region of interest" description="Disordered" evidence="5">
    <location>
        <begin position="347"/>
        <end position="671"/>
    </location>
</feature>
<feature type="compositionally biased region" description="Polar residues" evidence="5">
    <location>
        <begin position="313"/>
        <end position="326"/>
    </location>
</feature>
<evidence type="ECO:0000313" key="7">
    <source>
        <dbReference type="EMBL" id="CAI6334970.1"/>
    </source>
</evidence>
<dbReference type="Gene3D" id="3.30.40.10">
    <property type="entry name" value="Zinc/RING finger domain, C3HC4 (zinc finger)"/>
    <property type="match status" value="2"/>
</dbReference>
<keyword evidence="3" id="KW-0862">Zinc</keyword>
<dbReference type="PANTHER" id="PTHR47636">
    <property type="entry name" value="TRANSCRIPTIONAL REGULATORY PROTEIN RCO1"/>
    <property type="match status" value="1"/>
</dbReference>
<organism evidence="7 8">
    <name type="scientific">Periconia digitata</name>
    <dbReference type="NCBI Taxonomy" id="1303443"/>
    <lineage>
        <taxon>Eukaryota</taxon>
        <taxon>Fungi</taxon>
        <taxon>Dikarya</taxon>
        <taxon>Ascomycota</taxon>
        <taxon>Pezizomycotina</taxon>
        <taxon>Dothideomycetes</taxon>
        <taxon>Pleosporomycetidae</taxon>
        <taxon>Pleosporales</taxon>
        <taxon>Massarineae</taxon>
        <taxon>Periconiaceae</taxon>
        <taxon>Periconia</taxon>
    </lineage>
</organism>
<dbReference type="PROSITE" id="PS01359">
    <property type="entry name" value="ZF_PHD_1"/>
    <property type="match status" value="1"/>
</dbReference>
<gene>
    <name evidence="7" type="ORF">PDIGIT_LOCUS8045</name>
</gene>
<name>A0A9W4XNI6_9PLEO</name>
<proteinExistence type="predicted"/>
<dbReference type="InterPro" id="IPR052819">
    <property type="entry name" value="Chromatin_regulatory_protein"/>
</dbReference>
<feature type="region of interest" description="Disordered" evidence="5">
    <location>
        <begin position="1"/>
        <end position="26"/>
    </location>
</feature>
<feature type="domain" description="PHD-type" evidence="6">
    <location>
        <begin position="671"/>
        <end position="718"/>
    </location>
</feature>
<dbReference type="SUPFAM" id="SSF57903">
    <property type="entry name" value="FYVE/PHD zinc finger"/>
    <property type="match status" value="2"/>
</dbReference>
<dbReference type="InterPro" id="IPR013083">
    <property type="entry name" value="Znf_RING/FYVE/PHD"/>
</dbReference>
<reference evidence="7" key="1">
    <citation type="submission" date="2023-01" db="EMBL/GenBank/DDBJ databases">
        <authorList>
            <person name="Van Ghelder C."/>
            <person name="Rancurel C."/>
        </authorList>
    </citation>
    <scope>NUCLEOTIDE SEQUENCE</scope>
    <source>
        <strain evidence="7">CNCM I-4278</strain>
    </source>
</reference>
<dbReference type="SMART" id="SM00249">
    <property type="entry name" value="PHD"/>
    <property type="match status" value="2"/>
</dbReference>
<keyword evidence="8" id="KW-1185">Reference proteome</keyword>
<feature type="compositionally biased region" description="Polar residues" evidence="5">
    <location>
        <begin position="184"/>
        <end position="194"/>
    </location>
</feature>
<evidence type="ECO:0000256" key="5">
    <source>
        <dbReference type="SAM" id="MobiDB-lite"/>
    </source>
</evidence>
<comment type="caution">
    <text evidence="7">The sequence shown here is derived from an EMBL/GenBank/DDBJ whole genome shotgun (WGS) entry which is preliminary data.</text>
</comment>
<dbReference type="GO" id="GO:0008270">
    <property type="term" value="F:zinc ion binding"/>
    <property type="evidence" value="ECO:0007669"/>
    <property type="project" value="UniProtKB-KW"/>
</dbReference>
<feature type="region of interest" description="Disordered" evidence="5">
    <location>
        <begin position="69"/>
        <end position="194"/>
    </location>
</feature>
<evidence type="ECO:0000259" key="6">
    <source>
        <dbReference type="PROSITE" id="PS50016"/>
    </source>
</evidence>
<feature type="compositionally biased region" description="Polar residues" evidence="5">
    <location>
        <begin position="157"/>
        <end position="172"/>
    </location>
</feature>
<feature type="compositionally biased region" description="Basic residues" evidence="5">
    <location>
        <begin position="1"/>
        <end position="10"/>
    </location>
</feature>
<dbReference type="InterPro" id="IPR011011">
    <property type="entry name" value="Znf_FYVE_PHD"/>
</dbReference>
<keyword evidence="1" id="KW-0479">Metal-binding</keyword>
<dbReference type="AlphaFoldDB" id="A0A9W4XNI6"/>
<dbReference type="PROSITE" id="PS50016">
    <property type="entry name" value="ZF_PHD_2"/>
    <property type="match status" value="1"/>
</dbReference>
<dbReference type="Pfam" id="PF00628">
    <property type="entry name" value="PHD"/>
    <property type="match status" value="1"/>
</dbReference>
<feature type="compositionally biased region" description="Basic residues" evidence="5">
    <location>
        <begin position="626"/>
        <end position="635"/>
    </location>
</feature>
<evidence type="ECO:0000256" key="2">
    <source>
        <dbReference type="ARBA" id="ARBA00022771"/>
    </source>
</evidence>
<dbReference type="InterPro" id="IPR001965">
    <property type="entry name" value="Znf_PHD"/>
</dbReference>
<feature type="region of interest" description="Disordered" evidence="5">
    <location>
        <begin position="290"/>
        <end position="335"/>
    </location>
</feature>
<dbReference type="OrthoDB" id="5876363at2759"/>
<evidence type="ECO:0000313" key="8">
    <source>
        <dbReference type="Proteomes" id="UP001152607"/>
    </source>
</evidence>
<feature type="compositionally biased region" description="Polar residues" evidence="5">
    <location>
        <begin position="360"/>
        <end position="369"/>
    </location>
</feature>
<evidence type="ECO:0000256" key="4">
    <source>
        <dbReference type="PROSITE-ProRule" id="PRU00146"/>
    </source>
</evidence>
<dbReference type="GO" id="GO:0032221">
    <property type="term" value="C:Rpd3S complex"/>
    <property type="evidence" value="ECO:0007669"/>
    <property type="project" value="TreeGrafter"/>
</dbReference>
<feature type="compositionally biased region" description="Basic and acidic residues" evidence="5">
    <location>
        <begin position="505"/>
        <end position="525"/>
    </location>
</feature>
<feature type="compositionally biased region" description="Polar residues" evidence="5">
    <location>
        <begin position="11"/>
        <end position="24"/>
    </location>
</feature>
<dbReference type="GO" id="GO:0006357">
    <property type="term" value="P:regulation of transcription by RNA polymerase II"/>
    <property type="evidence" value="ECO:0007669"/>
    <property type="project" value="TreeGrafter"/>
</dbReference>
<dbReference type="InterPro" id="IPR019786">
    <property type="entry name" value="Zinc_finger_PHD-type_CS"/>
</dbReference>
<feature type="compositionally biased region" description="Basic and acidic residues" evidence="5">
    <location>
        <begin position="575"/>
        <end position="584"/>
    </location>
</feature>
<accession>A0A9W4XNI6</accession>
<dbReference type="InterPro" id="IPR019787">
    <property type="entry name" value="Znf_PHD-finger"/>
</dbReference>
<feature type="compositionally biased region" description="Acidic residues" evidence="5">
    <location>
        <begin position="119"/>
        <end position="145"/>
    </location>
</feature>
<dbReference type="EMBL" id="CAOQHR010000005">
    <property type="protein sequence ID" value="CAI6334970.1"/>
    <property type="molecule type" value="Genomic_DNA"/>
</dbReference>
<dbReference type="Proteomes" id="UP001152607">
    <property type="component" value="Unassembled WGS sequence"/>
</dbReference>
<dbReference type="PANTHER" id="PTHR47636:SF1">
    <property type="entry name" value="TRANSCRIPTIONAL REGULATORY PROTEIN RCO1"/>
    <property type="match status" value="1"/>
</dbReference>
<dbReference type="FunFam" id="3.30.40.10:FF:000748">
    <property type="entry name" value="PHD finger domain protein, putative"/>
    <property type="match status" value="1"/>
</dbReference>
<keyword evidence="2 4" id="KW-0863">Zinc-finger</keyword>
<protein>
    <recommendedName>
        <fullName evidence="6">PHD-type domain-containing protein</fullName>
    </recommendedName>
</protein>
<dbReference type="CDD" id="cd15534">
    <property type="entry name" value="PHD2_PHF12_Rco1"/>
    <property type="match status" value="1"/>
</dbReference>
<evidence type="ECO:0000256" key="3">
    <source>
        <dbReference type="ARBA" id="ARBA00022833"/>
    </source>
</evidence>
<evidence type="ECO:0000256" key="1">
    <source>
        <dbReference type="ARBA" id="ARBA00022723"/>
    </source>
</evidence>
<feature type="compositionally biased region" description="Polar residues" evidence="5">
    <location>
        <begin position="596"/>
        <end position="606"/>
    </location>
</feature>